<dbReference type="InterPro" id="IPR036010">
    <property type="entry name" value="2Fe-2S_ferredoxin-like_sf"/>
</dbReference>
<dbReference type="InterPro" id="IPR039261">
    <property type="entry name" value="FNR_nucleotide-bd"/>
</dbReference>
<dbReference type="PROSITE" id="PS51384">
    <property type="entry name" value="FAD_FR"/>
    <property type="match status" value="1"/>
</dbReference>
<dbReference type="GO" id="GO:0046872">
    <property type="term" value="F:metal ion binding"/>
    <property type="evidence" value="ECO:0007669"/>
    <property type="project" value="UniProtKB-KW"/>
</dbReference>
<dbReference type="InterPro" id="IPR006058">
    <property type="entry name" value="2Fe2S_fd_BS"/>
</dbReference>
<comment type="caution">
    <text evidence="12">The sequence shown here is derived from an EMBL/GenBank/DDBJ whole genome shotgun (WGS) entry which is preliminary data.</text>
</comment>
<keyword evidence="13" id="KW-1185">Reference proteome</keyword>
<feature type="domain" description="2Fe-2S ferredoxin-type" evidence="10">
    <location>
        <begin position="226"/>
        <end position="314"/>
    </location>
</feature>
<dbReference type="PRINTS" id="PR00409">
    <property type="entry name" value="PHDIOXRDTASE"/>
</dbReference>
<keyword evidence="3" id="KW-0285">Flavoprotein</keyword>
<dbReference type="InterPro" id="IPR001041">
    <property type="entry name" value="2Fe-2S_ferredoxin-type"/>
</dbReference>
<keyword evidence="7" id="KW-0560">Oxidoreductase</keyword>
<dbReference type="Gene3D" id="3.40.50.80">
    <property type="entry name" value="Nucleotide-binding domain of ferredoxin-NADP reductase (FNR) module"/>
    <property type="match status" value="1"/>
</dbReference>
<keyword evidence="6" id="KW-0479">Metal-binding</keyword>
<evidence type="ECO:0000256" key="1">
    <source>
        <dbReference type="ARBA" id="ARBA00001917"/>
    </source>
</evidence>
<proteinExistence type="predicted"/>
<dbReference type="Pfam" id="PF22290">
    <property type="entry name" value="DmmA-like_N"/>
    <property type="match status" value="1"/>
</dbReference>
<dbReference type="OrthoDB" id="3807506at2"/>
<dbReference type="Proteomes" id="UP000294911">
    <property type="component" value="Unassembled WGS sequence"/>
</dbReference>
<dbReference type="GO" id="GO:0016491">
    <property type="term" value="F:oxidoreductase activity"/>
    <property type="evidence" value="ECO:0007669"/>
    <property type="project" value="UniProtKB-KW"/>
</dbReference>
<dbReference type="InterPro" id="IPR012675">
    <property type="entry name" value="Beta-grasp_dom_sf"/>
</dbReference>
<dbReference type="SUPFAM" id="SSF63380">
    <property type="entry name" value="Riboflavin synthase domain-like"/>
    <property type="match status" value="1"/>
</dbReference>
<dbReference type="Gene3D" id="2.40.30.10">
    <property type="entry name" value="Translation factors"/>
    <property type="match status" value="1"/>
</dbReference>
<keyword evidence="4" id="KW-0288">FMN</keyword>
<dbReference type="PROSITE" id="PS00197">
    <property type="entry name" value="2FE2S_FER_1"/>
    <property type="match status" value="1"/>
</dbReference>
<protein>
    <submittedName>
        <fullName evidence="12">Ferredoxin-NADP reductase</fullName>
    </submittedName>
</protein>
<dbReference type="PANTHER" id="PTHR47354:SF1">
    <property type="entry name" value="CARNITINE MONOOXYGENASE REDUCTASE SUBUNIT"/>
    <property type="match status" value="1"/>
</dbReference>
<accession>A0A4R2QFL2</accession>
<evidence type="ECO:0000256" key="4">
    <source>
        <dbReference type="ARBA" id="ARBA00022643"/>
    </source>
</evidence>
<evidence type="ECO:0000313" key="13">
    <source>
        <dbReference type="Proteomes" id="UP000294911"/>
    </source>
</evidence>
<dbReference type="InterPro" id="IPR050415">
    <property type="entry name" value="MRET"/>
</dbReference>
<evidence type="ECO:0000256" key="5">
    <source>
        <dbReference type="ARBA" id="ARBA00022714"/>
    </source>
</evidence>
<evidence type="ECO:0000256" key="9">
    <source>
        <dbReference type="ARBA" id="ARBA00023014"/>
    </source>
</evidence>
<dbReference type="CDD" id="cd06185">
    <property type="entry name" value="PDR_like"/>
    <property type="match status" value="1"/>
</dbReference>
<dbReference type="RefSeq" id="WP_132879913.1">
    <property type="nucleotide sequence ID" value="NZ_SLXQ01000015.1"/>
</dbReference>
<evidence type="ECO:0000256" key="8">
    <source>
        <dbReference type="ARBA" id="ARBA00023004"/>
    </source>
</evidence>
<dbReference type="Gene3D" id="3.10.20.30">
    <property type="match status" value="1"/>
</dbReference>
<comment type="cofactor">
    <cofactor evidence="2">
        <name>FAD</name>
        <dbReference type="ChEBI" id="CHEBI:57692"/>
    </cofactor>
</comment>
<name>A0A4R2QFL2_9PSEU</name>
<evidence type="ECO:0000256" key="3">
    <source>
        <dbReference type="ARBA" id="ARBA00022630"/>
    </source>
</evidence>
<evidence type="ECO:0000313" key="12">
    <source>
        <dbReference type="EMBL" id="TCP45795.1"/>
    </source>
</evidence>
<keyword evidence="9" id="KW-0411">Iron-sulfur</keyword>
<dbReference type="SUPFAM" id="SSF54292">
    <property type="entry name" value="2Fe-2S ferredoxin-like"/>
    <property type="match status" value="1"/>
</dbReference>
<dbReference type="InterPro" id="IPR054582">
    <property type="entry name" value="DmmA-like_N"/>
</dbReference>
<keyword evidence="8" id="KW-0408">Iron</keyword>
<gene>
    <name evidence="12" type="ORF">EV191_11575</name>
</gene>
<feature type="domain" description="FAD-binding FR-type" evidence="11">
    <location>
        <begin position="1"/>
        <end position="102"/>
    </location>
</feature>
<dbReference type="EMBL" id="SLXQ01000015">
    <property type="protein sequence ID" value="TCP45795.1"/>
    <property type="molecule type" value="Genomic_DNA"/>
</dbReference>
<organism evidence="12 13">
    <name type="scientific">Tamaricihabitans halophyticus</name>
    <dbReference type="NCBI Taxonomy" id="1262583"/>
    <lineage>
        <taxon>Bacteria</taxon>
        <taxon>Bacillati</taxon>
        <taxon>Actinomycetota</taxon>
        <taxon>Actinomycetes</taxon>
        <taxon>Pseudonocardiales</taxon>
        <taxon>Pseudonocardiaceae</taxon>
        <taxon>Tamaricihabitans</taxon>
    </lineage>
</organism>
<reference evidence="12 13" key="1">
    <citation type="submission" date="2019-03" db="EMBL/GenBank/DDBJ databases">
        <title>Genomic Encyclopedia of Type Strains, Phase IV (KMG-IV): sequencing the most valuable type-strain genomes for metagenomic binning, comparative biology and taxonomic classification.</title>
        <authorList>
            <person name="Goeker M."/>
        </authorList>
    </citation>
    <scope>NUCLEOTIDE SEQUENCE [LARGE SCALE GENOMIC DNA]</scope>
    <source>
        <strain evidence="12 13">DSM 45765</strain>
    </source>
</reference>
<dbReference type="CDD" id="cd00207">
    <property type="entry name" value="fer2"/>
    <property type="match status" value="1"/>
</dbReference>
<dbReference type="GO" id="GO:0051537">
    <property type="term" value="F:2 iron, 2 sulfur cluster binding"/>
    <property type="evidence" value="ECO:0007669"/>
    <property type="project" value="UniProtKB-KW"/>
</dbReference>
<dbReference type="Pfam" id="PF00111">
    <property type="entry name" value="Fer2"/>
    <property type="match status" value="1"/>
</dbReference>
<evidence type="ECO:0000256" key="6">
    <source>
        <dbReference type="ARBA" id="ARBA00022723"/>
    </source>
</evidence>
<dbReference type="InterPro" id="IPR017938">
    <property type="entry name" value="Riboflavin_synthase-like_b-brl"/>
</dbReference>
<sequence length="314" mass="33759">MDRLVWLTQQRWLAEGVHELRFRASDGGELPEWEPGAHITITLPNGQARDYSLCSDPADRTEWTVAVLRERDSRGGSSYVHEQLRVGEQLAVAGPRNNFPLRPADSYLLIAGGIGITPIKAMAERLAAQEVEWSMLYCGRSRAGMAYLSELHGIAGARLRLHCDDEQGGPPDLATILAGCADGTQVYCCGPEALLAAVESQMVDPDLLHIERFRAAAPVEATGDESAFDVVCAGSGLRVTVQPGVSIVDSLASAGVEVLTSCREGICGTCETKVLGGVPQHRDSILTDQERSAGETMMLCVSRCQSAELELDLP</sequence>
<evidence type="ECO:0000256" key="7">
    <source>
        <dbReference type="ARBA" id="ARBA00023002"/>
    </source>
</evidence>
<evidence type="ECO:0000259" key="11">
    <source>
        <dbReference type="PROSITE" id="PS51384"/>
    </source>
</evidence>
<dbReference type="SUPFAM" id="SSF52343">
    <property type="entry name" value="Ferredoxin reductase-like, C-terminal NADP-linked domain"/>
    <property type="match status" value="1"/>
</dbReference>
<evidence type="ECO:0000256" key="2">
    <source>
        <dbReference type="ARBA" id="ARBA00001974"/>
    </source>
</evidence>
<dbReference type="InterPro" id="IPR017927">
    <property type="entry name" value="FAD-bd_FR_type"/>
</dbReference>
<dbReference type="PROSITE" id="PS51085">
    <property type="entry name" value="2FE2S_FER_2"/>
    <property type="match status" value="1"/>
</dbReference>
<keyword evidence="5" id="KW-0001">2Fe-2S</keyword>
<evidence type="ECO:0000259" key="10">
    <source>
        <dbReference type="PROSITE" id="PS51085"/>
    </source>
</evidence>
<dbReference type="AlphaFoldDB" id="A0A4R2QFL2"/>
<dbReference type="PANTHER" id="PTHR47354">
    <property type="entry name" value="NADH OXIDOREDUCTASE HCR"/>
    <property type="match status" value="1"/>
</dbReference>
<comment type="cofactor">
    <cofactor evidence="1">
        <name>FMN</name>
        <dbReference type="ChEBI" id="CHEBI:58210"/>
    </cofactor>
</comment>